<evidence type="ECO:0000256" key="8">
    <source>
        <dbReference type="ARBA" id="ARBA00023186"/>
    </source>
</evidence>
<dbReference type="InterPro" id="IPR046357">
    <property type="entry name" value="PPIase_dom_sf"/>
</dbReference>
<dbReference type="InterPro" id="IPR027304">
    <property type="entry name" value="Trigger_fact/SurA_dom_sf"/>
</dbReference>
<keyword evidence="7 14" id="KW-0472">Membrane</keyword>
<keyword evidence="6 14" id="KW-1133">Transmembrane helix</keyword>
<feature type="transmembrane region" description="Helical" evidence="14">
    <location>
        <begin position="12"/>
        <end position="30"/>
    </location>
</feature>
<keyword evidence="5 14" id="KW-0812">Transmembrane</keyword>
<organism evidence="16">
    <name type="scientific">Caulobacter sp. 73W</name>
    <dbReference type="NCBI Taxonomy" id="3161137"/>
    <lineage>
        <taxon>Bacteria</taxon>
        <taxon>Pseudomonadati</taxon>
        <taxon>Pseudomonadota</taxon>
        <taxon>Alphaproteobacteria</taxon>
        <taxon>Caulobacterales</taxon>
        <taxon>Caulobacteraceae</taxon>
        <taxon>Caulobacter</taxon>
    </lineage>
</organism>
<evidence type="ECO:0000313" key="16">
    <source>
        <dbReference type="EMBL" id="XDO96838.1"/>
    </source>
</evidence>
<comment type="subcellular location">
    <subcellularLocation>
        <location evidence="1">Cell inner membrane</location>
        <topology evidence="1">Single-pass type II membrane protein</topology>
        <orientation evidence="1">Periplasmic side</orientation>
    </subcellularLocation>
</comment>
<evidence type="ECO:0000256" key="7">
    <source>
        <dbReference type="ARBA" id="ARBA00023136"/>
    </source>
</evidence>
<feature type="domain" description="PpiC" evidence="15">
    <location>
        <begin position="248"/>
        <end position="366"/>
    </location>
</feature>
<dbReference type="InterPro" id="IPR052029">
    <property type="entry name" value="PpiD_chaperone"/>
</dbReference>
<dbReference type="InterPro" id="IPR000297">
    <property type="entry name" value="PPIase_PpiC"/>
</dbReference>
<evidence type="ECO:0000256" key="5">
    <source>
        <dbReference type="ARBA" id="ARBA00022692"/>
    </source>
</evidence>
<evidence type="ECO:0000259" key="15">
    <source>
        <dbReference type="Pfam" id="PF13145"/>
    </source>
</evidence>
<dbReference type="PANTHER" id="PTHR47529:SF1">
    <property type="entry name" value="PERIPLASMIC CHAPERONE PPID"/>
    <property type="match status" value="1"/>
</dbReference>
<keyword evidence="4" id="KW-0997">Cell inner membrane</keyword>
<evidence type="ECO:0000256" key="9">
    <source>
        <dbReference type="ARBA" id="ARBA00030642"/>
    </source>
</evidence>
<keyword evidence="3" id="KW-1003">Cell membrane</keyword>
<dbReference type="Pfam" id="PF13145">
    <property type="entry name" value="Rotamase_2"/>
    <property type="match status" value="2"/>
</dbReference>
<evidence type="ECO:0000256" key="11">
    <source>
        <dbReference type="ARBA" id="ARBA00038408"/>
    </source>
</evidence>
<evidence type="ECO:0000256" key="10">
    <source>
        <dbReference type="ARBA" id="ARBA00031484"/>
    </source>
</evidence>
<evidence type="ECO:0000256" key="2">
    <source>
        <dbReference type="ARBA" id="ARBA00018370"/>
    </source>
</evidence>
<name>A0AB39KT39_9CAUL</name>
<evidence type="ECO:0000256" key="12">
    <source>
        <dbReference type="ARBA" id="ARBA00040743"/>
    </source>
</evidence>
<protein>
    <recommendedName>
        <fullName evidence="2">Parvulin-like PPIase</fullName>
    </recommendedName>
    <alternativeName>
        <fullName evidence="9">Peptidyl-prolyl cis-trans isomerase plp</fullName>
    </alternativeName>
    <alternativeName>
        <fullName evidence="12">Periplasmic chaperone PpiD</fullName>
    </alternativeName>
    <alternativeName>
        <fullName evidence="13">Periplasmic folding chaperone</fullName>
    </alternativeName>
    <alternativeName>
        <fullName evidence="10">Rotamase plp</fullName>
    </alternativeName>
</protein>
<reference evidence="16" key="1">
    <citation type="submission" date="2024-06" db="EMBL/GenBank/DDBJ databases">
        <title>Caulobacter inopinatus, sp. nov.</title>
        <authorList>
            <person name="Donachie S.P."/>
        </authorList>
    </citation>
    <scope>NUCLEOTIDE SEQUENCE</scope>
    <source>
        <strain evidence="16">73W</strain>
    </source>
</reference>
<accession>A0AB39KT39</accession>
<sequence length="645" mass="69111">MLAATRKFAKSWVAMVLMGLLIVSFAIFGISDVFTNRVGAWVIKAGGREVSGPEFKRMFDNWRQQAQQQSGQELPLEVVVERGFDKRMLEEMATREAMAALITKIGVNPSDKLIAEELRKSPALFNPVSGAFDPAIYQQRLAENNLTPAIYEGLLRDDIAQSHLSAGLASGLRAPRIYGALQAAFMLEQRDVAYFEVTAASVGEPPAPTDAEIQAFMKENASRLTRPEFRVLKIVRFTPQAFAGGVTIDPAEVQKKFDFRKDSLSTPETRTVLQIPVADAKTGAAVADRLRKGEDPAAVAKSVGRELVTISAKPKTAIPDRKVADAAFALQAGEVSNPITGDLGVAVIKVVSVAPGRQATLEELRPAIEQELRVEAANEKVYAQTQTYDEAHAGGASLTEAAAKANAQILTTPQISAQGMTAQGQPIQLPPALMKAAFELPAGGESDVTELGNGEYFAVRVDQVVPPALPPLAEVKEQLSRIIIMQRTADRMRARADALAERVRKGENLEAVAASAGAPIKRAAGLSRLTAQQNQTLSPQILGEAFAQKPGSVFTAQSSQFAFSVAKVENVRGGDQAQMAQAAEGMRRQMTYGIFQDLGQATAAYARKAVKVTTSLDRARAAIGVDPEIAKKAPADAKTAPEKAK</sequence>
<dbReference type="GO" id="GO:0003755">
    <property type="term" value="F:peptidyl-prolyl cis-trans isomerase activity"/>
    <property type="evidence" value="ECO:0007669"/>
    <property type="project" value="InterPro"/>
</dbReference>
<feature type="domain" description="PpiC" evidence="15">
    <location>
        <begin position="378"/>
        <end position="477"/>
    </location>
</feature>
<dbReference type="SUPFAM" id="SSF109998">
    <property type="entry name" value="Triger factor/SurA peptide-binding domain-like"/>
    <property type="match status" value="1"/>
</dbReference>
<evidence type="ECO:0000256" key="4">
    <source>
        <dbReference type="ARBA" id="ARBA00022519"/>
    </source>
</evidence>
<dbReference type="Gene3D" id="3.10.50.40">
    <property type="match status" value="2"/>
</dbReference>
<evidence type="ECO:0000256" key="1">
    <source>
        <dbReference type="ARBA" id="ARBA00004382"/>
    </source>
</evidence>
<dbReference type="PANTHER" id="PTHR47529">
    <property type="entry name" value="PEPTIDYL-PROLYL CIS-TRANS ISOMERASE D"/>
    <property type="match status" value="1"/>
</dbReference>
<proteinExistence type="inferred from homology"/>
<comment type="similarity">
    <text evidence="11">Belongs to the PpiD chaperone family.</text>
</comment>
<keyword evidence="8" id="KW-0143">Chaperone</keyword>
<gene>
    <name evidence="16" type="ORF">ABOZ73_19090</name>
</gene>
<evidence type="ECO:0000256" key="6">
    <source>
        <dbReference type="ARBA" id="ARBA00022989"/>
    </source>
</evidence>
<dbReference type="AlphaFoldDB" id="A0AB39KT39"/>
<evidence type="ECO:0000256" key="3">
    <source>
        <dbReference type="ARBA" id="ARBA00022475"/>
    </source>
</evidence>
<dbReference type="SUPFAM" id="SSF54534">
    <property type="entry name" value="FKBP-like"/>
    <property type="match status" value="1"/>
</dbReference>
<dbReference type="EMBL" id="CP158375">
    <property type="protein sequence ID" value="XDO96838.1"/>
    <property type="molecule type" value="Genomic_DNA"/>
</dbReference>
<evidence type="ECO:0000256" key="14">
    <source>
        <dbReference type="SAM" id="Phobius"/>
    </source>
</evidence>
<dbReference type="Pfam" id="PF13624">
    <property type="entry name" value="SurA_N_3"/>
    <property type="match status" value="1"/>
</dbReference>
<keyword evidence="16" id="KW-0413">Isomerase</keyword>
<dbReference type="RefSeq" id="WP_369059682.1">
    <property type="nucleotide sequence ID" value="NZ_CP158375.1"/>
</dbReference>
<evidence type="ECO:0000256" key="13">
    <source>
        <dbReference type="ARBA" id="ARBA00042775"/>
    </source>
</evidence>
<dbReference type="GO" id="GO:0005886">
    <property type="term" value="C:plasma membrane"/>
    <property type="evidence" value="ECO:0007669"/>
    <property type="project" value="UniProtKB-SubCell"/>
</dbReference>